<sequence length="262" mass="29877">MAQVKVMLNNSSLPKKTKTAPSWKCEEPEQLVPWLDDLDAIFETANITNDWVKIQKALEWMEYTTKNEISRLESAKKSHLEANWEEFKKELTTCFPEAVADYEGSRDKLERIVLKYKLIPADGLDKALAFNRAFKIKVQKLLSAKLNPLISNAEAVKLYAMAFEKRLMCEALSEARRVCMPDLHGQRRDDVFKLDKLIQAVESVMYAGAVLYMLEDEEFETAPQNNKRGRQVFNPKGVINTAPTVGPILQQHVVKQEDGSEA</sequence>
<protein>
    <recommendedName>
        <fullName evidence="4">Retrotransposon gag domain-containing protein</fullName>
    </recommendedName>
</protein>
<dbReference type="AlphaFoldDB" id="A0A0W0GFI8"/>
<comment type="caution">
    <text evidence="2">The sequence shown here is derived from an EMBL/GenBank/DDBJ whole genome shotgun (WGS) entry which is preliminary data.</text>
</comment>
<gene>
    <name evidence="2" type="ORF">WG66_129</name>
</gene>
<evidence type="ECO:0000313" key="2">
    <source>
        <dbReference type="EMBL" id="KTB47293.1"/>
    </source>
</evidence>
<evidence type="ECO:0008006" key="4">
    <source>
        <dbReference type="Google" id="ProtNLM"/>
    </source>
</evidence>
<reference evidence="2 3" key="1">
    <citation type="submission" date="2015-12" db="EMBL/GenBank/DDBJ databases">
        <title>Draft genome sequence of Moniliophthora roreri, the causal agent of frosty pod rot of cacao.</title>
        <authorList>
            <person name="Aime M.C."/>
            <person name="Diaz-Valderrama J.R."/>
            <person name="Kijpornyongpan T."/>
            <person name="Phillips-Mora W."/>
        </authorList>
    </citation>
    <scope>NUCLEOTIDE SEQUENCE [LARGE SCALE GENOMIC DNA]</scope>
    <source>
        <strain evidence="2 3">MCA 2952</strain>
    </source>
</reference>
<dbReference type="Proteomes" id="UP000054988">
    <property type="component" value="Unassembled WGS sequence"/>
</dbReference>
<evidence type="ECO:0000256" key="1">
    <source>
        <dbReference type="SAM" id="MobiDB-lite"/>
    </source>
</evidence>
<organism evidence="2 3">
    <name type="scientific">Moniliophthora roreri</name>
    <name type="common">Frosty pod rot fungus</name>
    <name type="synonym">Monilia roreri</name>
    <dbReference type="NCBI Taxonomy" id="221103"/>
    <lineage>
        <taxon>Eukaryota</taxon>
        <taxon>Fungi</taxon>
        <taxon>Dikarya</taxon>
        <taxon>Basidiomycota</taxon>
        <taxon>Agaricomycotina</taxon>
        <taxon>Agaricomycetes</taxon>
        <taxon>Agaricomycetidae</taxon>
        <taxon>Agaricales</taxon>
        <taxon>Marasmiineae</taxon>
        <taxon>Marasmiaceae</taxon>
        <taxon>Moniliophthora</taxon>
    </lineage>
</organism>
<evidence type="ECO:0000313" key="3">
    <source>
        <dbReference type="Proteomes" id="UP000054988"/>
    </source>
</evidence>
<proteinExistence type="predicted"/>
<feature type="region of interest" description="Disordered" evidence="1">
    <location>
        <begin position="1"/>
        <end position="22"/>
    </location>
</feature>
<name>A0A0W0GFI8_MONRR</name>
<dbReference type="EMBL" id="LATX01000060">
    <property type="protein sequence ID" value="KTB47293.1"/>
    <property type="molecule type" value="Genomic_DNA"/>
</dbReference>
<accession>A0A0W0GFI8</accession>